<keyword evidence="4" id="KW-0238">DNA-binding</keyword>
<dbReference type="CDD" id="cd06171">
    <property type="entry name" value="Sigma70_r4"/>
    <property type="match status" value="1"/>
</dbReference>
<feature type="domain" description="RNA polymerase sigma-70 region 2" evidence="6">
    <location>
        <begin position="8"/>
        <end position="72"/>
    </location>
</feature>
<keyword evidence="5" id="KW-0804">Transcription</keyword>
<gene>
    <name evidence="8" type="ORF">Vau01_097870</name>
</gene>
<reference evidence="8" key="1">
    <citation type="submission" date="2021-01" db="EMBL/GenBank/DDBJ databases">
        <title>Whole genome shotgun sequence of Virgisporangium aurantiacum NBRC 16421.</title>
        <authorList>
            <person name="Komaki H."/>
            <person name="Tamura T."/>
        </authorList>
    </citation>
    <scope>NUCLEOTIDE SEQUENCE</scope>
    <source>
        <strain evidence="8">NBRC 16421</strain>
    </source>
</reference>
<evidence type="ECO:0000313" key="9">
    <source>
        <dbReference type="Proteomes" id="UP000612585"/>
    </source>
</evidence>
<dbReference type="Pfam" id="PF04542">
    <property type="entry name" value="Sigma70_r2"/>
    <property type="match status" value="1"/>
</dbReference>
<evidence type="ECO:0000259" key="6">
    <source>
        <dbReference type="Pfam" id="PF04542"/>
    </source>
</evidence>
<keyword evidence="2" id="KW-0805">Transcription regulation</keyword>
<dbReference type="PANTHER" id="PTHR43133:SF8">
    <property type="entry name" value="RNA POLYMERASE SIGMA FACTOR HI_1459-RELATED"/>
    <property type="match status" value="1"/>
</dbReference>
<organism evidence="8 9">
    <name type="scientific">Virgisporangium aurantiacum</name>
    <dbReference type="NCBI Taxonomy" id="175570"/>
    <lineage>
        <taxon>Bacteria</taxon>
        <taxon>Bacillati</taxon>
        <taxon>Actinomycetota</taxon>
        <taxon>Actinomycetes</taxon>
        <taxon>Micromonosporales</taxon>
        <taxon>Micromonosporaceae</taxon>
        <taxon>Virgisporangium</taxon>
    </lineage>
</organism>
<dbReference type="AlphaFoldDB" id="A0A8J3ZIQ8"/>
<dbReference type="SUPFAM" id="SSF88659">
    <property type="entry name" value="Sigma3 and sigma4 domains of RNA polymerase sigma factors"/>
    <property type="match status" value="1"/>
</dbReference>
<keyword evidence="3" id="KW-0731">Sigma factor</keyword>
<dbReference type="InterPro" id="IPR013249">
    <property type="entry name" value="RNA_pol_sigma70_r4_t2"/>
</dbReference>
<dbReference type="Pfam" id="PF08281">
    <property type="entry name" value="Sigma70_r4_2"/>
    <property type="match status" value="1"/>
</dbReference>
<dbReference type="InterPro" id="IPR007627">
    <property type="entry name" value="RNA_pol_sigma70_r2"/>
</dbReference>
<dbReference type="PANTHER" id="PTHR43133">
    <property type="entry name" value="RNA POLYMERASE ECF-TYPE SIGMA FACTO"/>
    <property type="match status" value="1"/>
</dbReference>
<dbReference type="GO" id="GO:0016987">
    <property type="term" value="F:sigma factor activity"/>
    <property type="evidence" value="ECO:0007669"/>
    <property type="project" value="UniProtKB-KW"/>
</dbReference>
<dbReference type="Proteomes" id="UP000612585">
    <property type="component" value="Unassembled WGS sequence"/>
</dbReference>
<dbReference type="RefSeq" id="WP_204007808.1">
    <property type="nucleotide sequence ID" value="NZ_BOPG01000076.1"/>
</dbReference>
<evidence type="ECO:0000256" key="4">
    <source>
        <dbReference type="ARBA" id="ARBA00023125"/>
    </source>
</evidence>
<dbReference type="InterPro" id="IPR013325">
    <property type="entry name" value="RNA_pol_sigma_r2"/>
</dbReference>
<dbReference type="EMBL" id="BOPG01000076">
    <property type="protein sequence ID" value="GIJ62271.1"/>
    <property type="molecule type" value="Genomic_DNA"/>
</dbReference>
<feature type="domain" description="RNA polymerase sigma factor 70 region 4 type 2" evidence="7">
    <location>
        <begin position="96"/>
        <end position="147"/>
    </location>
</feature>
<evidence type="ECO:0000259" key="7">
    <source>
        <dbReference type="Pfam" id="PF08281"/>
    </source>
</evidence>
<keyword evidence="9" id="KW-1185">Reference proteome</keyword>
<name>A0A8J3ZIQ8_9ACTN</name>
<evidence type="ECO:0000256" key="1">
    <source>
        <dbReference type="ARBA" id="ARBA00010641"/>
    </source>
</evidence>
<dbReference type="Gene3D" id="1.10.1740.10">
    <property type="match status" value="1"/>
</dbReference>
<dbReference type="GO" id="GO:0006352">
    <property type="term" value="P:DNA-templated transcription initiation"/>
    <property type="evidence" value="ECO:0007669"/>
    <property type="project" value="InterPro"/>
</dbReference>
<protein>
    <submittedName>
        <fullName evidence="8">RNA polymerase subunit sigma-24</fullName>
    </submittedName>
</protein>
<proteinExistence type="inferred from homology"/>
<dbReference type="InterPro" id="IPR036388">
    <property type="entry name" value="WH-like_DNA-bd_sf"/>
</dbReference>
<evidence type="ECO:0000256" key="2">
    <source>
        <dbReference type="ARBA" id="ARBA00023015"/>
    </source>
</evidence>
<accession>A0A8J3ZIQ8</accession>
<comment type="caution">
    <text evidence="8">The sequence shown here is derived from an EMBL/GenBank/DDBJ whole genome shotgun (WGS) entry which is preliminary data.</text>
</comment>
<dbReference type="InterPro" id="IPR013324">
    <property type="entry name" value="RNA_pol_sigma_r3/r4-like"/>
</dbReference>
<sequence length="155" mass="17977">MERWRDLFVAEYPRLAGWARRLVDDEETAQEIAAEAFTRLMARWQRPDNPHAFLYKVATNLVRDHWRRDARRRRALVTVAGGQRDVTVAGVGHDAELRALLAELTDRQRTAVVLHHLAGFSVQEVAELERRPEGTVKSDLYQARQRLRTLLETQP</sequence>
<dbReference type="GO" id="GO:0003677">
    <property type="term" value="F:DNA binding"/>
    <property type="evidence" value="ECO:0007669"/>
    <property type="project" value="UniProtKB-KW"/>
</dbReference>
<evidence type="ECO:0000256" key="3">
    <source>
        <dbReference type="ARBA" id="ARBA00023082"/>
    </source>
</evidence>
<dbReference type="InterPro" id="IPR039425">
    <property type="entry name" value="RNA_pol_sigma-70-like"/>
</dbReference>
<dbReference type="SUPFAM" id="SSF88946">
    <property type="entry name" value="Sigma2 domain of RNA polymerase sigma factors"/>
    <property type="match status" value="1"/>
</dbReference>
<comment type="similarity">
    <text evidence="1">Belongs to the sigma-70 factor family. ECF subfamily.</text>
</comment>
<evidence type="ECO:0000256" key="5">
    <source>
        <dbReference type="ARBA" id="ARBA00023163"/>
    </source>
</evidence>
<evidence type="ECO:0000313" key="8">
    <source>
        <dbReference type="EMBL" id="GIJ62271.1"/>
    </source>
</evidence>
<dbReference type="Gene3D" id="1.10.10.10">
    <property type="entry name" value="Winged helix-like DNA-binding domain superfamily/Winged helix DNA-binding domain"/>
    <property type="match status" value="1"/>
</dbReference>